<feature type="region of interest" description="Disordered" evidence="7">
    <location>
        <begin position="2012"/>
        <end position="2064"/>
    </location>
</feature>
<feature type="transmembrane region" description="Helical" evidence="8">
    <location>
        <begin position="2299"/>
        <end position="2321"/>
    </location>
</feature>
<feature type="compositionally biased region" description="Basic residues" evidence="7">
    <location>
        <begin position="1486"/>
        <end position="1498"/>
    </location>
</feature>
<dbReference type="PANTHER" id="PTHR11785">
    <property type="entry name" value="AMINO ACID TRANSPORTER"/>
    <property type="match status" value="1"/>
</dbReference>
<feature type="region of interest" description="Disordered" evidence="7">
    <location>
        <begin position="1611"/>
        <end position="1657"/>
    </location>
</feature>
<dbReference type="PROSITE" id="PS00463">
    <property type="entry name" value="ZN2_CY6_FUNGAL_1"/>
    <property type="match status" value="1"/>
</dbReference>
<feature type="compositionally biased region" description="Basic and acidic residues" evidence="7">
    <location>
        <begin position="2012"/>
        <end position="2032"/>
    </location>
</feature>
<feature type="region of interest" description="Disordered" evidence="7">
    <location>
        <begin position="1"/>
        <end position="32"/>
    </location>
</feature>
<dbReference type="GO" id="GO:0016020">
    <property type="term" value="C:membrane"/>
    <property type="evidence" value="ECO:0007669"/>
    <property type="project" value="UniProtKB-SubCell"/>
</dbReference>
<dbReference type="Pfam" id="PF04479">
    <property type="entry name" value="RTA1"/>
    <property type="match status" value="1"/>
</dbReference>
<feature type="transmembrane region" description="Helical" evidence="8">
    <location>
        <begin position="2414"/>
        <end position="2436"/>
    </location>
</feature>
<dbReference type="InterPro" id="IPR002293">
    <property type="entry name" value="AA/rel_permease1"/>
</dbReference>
<keyword evidence="11" id="KW-1185">Reference proteome</keyword>
<dbReference type="Pfam" id="PF13907">
    <property type="entry name" value="CHD1-like_C"/>
    <property type="match status" value="1"/>
</dbReference>
<gene>
    <name evidence="10" type="ORF">DDE83_005317</name>
</gene>
<dbReference type="STRING" id="183478.A0A364N277"/>
<evidence type="ECO:0000256" key="4">
    <source>
        <dbReference type="ARBA" id="ARBA00022989"/>
    </source>
</evidence>
<feature type="region of interest" description="Disordered" evidence="7">
    <location>
        <begin position="655"/>
        <end position="682"/>
    </location>
</feature>
<dbReference type="Gene3D" id="1.20.1740.10">
    <property type="entry name" value="Amino acid/polyamine transporter I"/>
    <property type="match status" value="1"/>
</dbReference>
<dbReference type="Pfam" id="PF00172">
    <property type="entry name" value="Zn_clus"/>
    <property type="match status" value="1"/>
</dbReference>
<evidence type="ECO:0000256" key="7">
    <source>
        <dbReference type="SAM" id="MobiDB-lite"/>
    </source>
</evidence>
<evidence type="ECO:0000256" key="5">
    <source>
        <dbReference type="ARBA" id="ARBA00023136"/>
    </source>
</evidence>
<feature type="transmembrane region" description="Helical" evidence="8">
    <location>
        <begin position="189"/>
        <end position="211"/>
    </location>
</feature>
<dbReference type="Proteomes" id="UP000249619">
    <property type="component" value="Unassembled WGS sequence"/>
</dbReference>
<dbReference type="InterPro" id="IPR036748">
    <property type="entry name" value="MTH938-like_sf"/>
</dbReference>
<evidence type="ECO:0000313" key="11">
    <source>
        <dbReference type="Proteomes" id="UP000249619"/>
    </source>
</evidence>
<dbReference type="EMBL" id="QGDH01000071">
    <property type="protein sequence ID" value="RAR09917.1"/>
    <property type="molecule type" value="Genomic_DNA"/>
</dbReference>
<dbReference type="GO" id="GO:0000981">
    <property type="term" value="F:DNA-binding transcription factor activity, RNA polymerase II-specific"/>
    <property type="evidence" value="ECO:0007669"/>
    <property type="project" value="InterPro"/>
</dbReference>
<keyword evidence="3 8" id="KW-0812">Transmembrane</keyword>
<evidence type="ECO:0000313" key="10">
    <source>
        <dbReference type="EMBL" id="RAR09917.1"/>
    </source>
</evidence>
<organism evidence="10 11">
    <name type="scientific">Stemphylium lycopersici</name>
    <name type="common">Tomato gray leaf spot disease fungus</name>
    <name type="synonym">Thyrospora lycopersici</name>
    <dbReference type="NCBI Taxonomy" id="183478"/>
    <lineage>
        <taxon>Eukaryota</taxon>
        <taxon>Fungi</taxon>
        <taxon>Dikarya</taxon>
        <taxon>Ascomycota</taxon>
        <taxon>Pezizomycotina</taxon>
        <taxon>Dothideomycetes</taxon>
        <taxon>Pleosporomycetidae</taxon>
        <taxon>Pleosporales</taxon>
        <taxon>Pleosporineae</taxon>
        <taxon>Pleosporaceae</taxon>
        <taxon>Stemphylium</taxon>
    </lineage>
</organism>
<feature type="transmembrane region" description="Helical" evidence="8">
    <location>
        <begin position="411"/>
        <end position="430"/>
    </location>
</feature>
<feature type="compositionally biased region" description="Polar residues" evidence="7">
    <location>
        <begin position="1508"/>
        <end position="1517"/>
    </location>
</feature>
<evidence type="ECO:0000256" key="1">
    <source>
        <dbReference type="ARBA" id="ARBA00004123"/>
    </source>
</evidence>
<feature type="transmembrane region" description="Helical" evidence="8">
    <location>
        <begin position="436"/>
        <end position="454"/>
    </location>
</feature>
<feature type="compositionally biased region" description="Basic and acidic residues" evidence="7">
    <location>
        <begin position="667"/>
        <end position="677"/>
    </location>
</feature>
<accession>A0A364N277</accession>
<feature type="domain" description="Zn(2)-C6 fungal-type" evidence="9">
    <location>
        <begin position="2447"/>
        <end position="2477"/>
    </location>
</feature>
<reference evidence="11" key="1">
    <citation type="submission" date="2018-05" db="EMBL/GenBank/DDBJ databases">
        <title>Draft genome sequence of Stemphylium lycopersici strain CIDEFI 213.</title>
        <authorList>
            <person name="Medina R."/>
            <person name="Franco M.E.E."/>
            <person name="Lucentini C.G."/>
            <person name="Saparrat M.C.N."/>
            <person name="Balatti P.A."/>
        </authorList>
    </citation>
    <scope>NUCLEOTIDE SEQUENCE [LARGE SCALE GENOMIC DNA]</scope>
    <source>
        <strain evidence="11">CIDEFI 213</strain>
    </source>
</reference>
<dbReference type="Gene3D" id="4.10.240.10">
    <property type="entry name" value="Zn(2)-C6 fungal-type DNA-binding domain"/>
    <property type="match status" value="1"/>
</dbReference>
<feature type="transmembrane region" description="Helical" evidence="8">
    <location>
        <begin position="2333"/>
        <end position="2357"/>
    </location>
</feature>
<evidence type="ECO:0000259" key="9">
    <source>
        <dbReference type="PROSITE" id="PS50048"/>
    </source>
</evidence>
<dbReference type="GO" id="GO:0005634">
    <property type="term" value="C:nucleus"/>
    <property type="evidence" value="ECO:0007669"/>
    <property type="project" value="UniProtKB-SubCell"/>
</dbReference>
<feature type="transmembrane region" description="Helical" evidence="8">
    <location>
        <begin position="38"/>
        <end position="59"/>
    </location>
</feature>
<dbReference type="InterPro" id="IPR050598">
    <property type="entry name" value="AminoAcid_Transporter"/>
</dbReference>
<dbReference type="PROSITE" id="PS50048">
    <property type="entry name" value="ZN2_CY6_FUNGAL_2"/>
    <property type="match status" value="1"/>
</dbReference>
<feature type="transmembrane region" description="Helical" evidence="8">
    <location>
        <begin position="115"/>
        <end position="141"/>
    </location>
</feature>
<feature type="transmembrane region" description="Helical" evidence="8">
    <location>
        <begin position="252"/>
        <end position="269"/>
    </location>
</feature>
<dbReference type="Pfam" id="PF13520">
    <property type="entry name" value="AA_permease_2"/>
    <property type="match status" value="1"/>
</dbReference>
<keyword evidence="6" id="KW-0539">Nucleus</keyword>
<feature type="transmembrane region" description="Helical" evidence="8">
    <location>
        <begin position="331"/>
        <end position="353"/>
    </location>
</feature>
<feature type="transmembrane region" description="Helical" evidence="8">
    <location>
        <begin position="2258"/>
        <end position="2279"/>
    </location>
</feature>
<feature type="transmembrane region" description="Helical" evidence="8">
    <location>
        <begin position="2202"/>
        <end position="2220"/>
    </location>
</feature>
<sequence length="2833" mass="312814">MSHSETAPLLREESTTSYAPDEEHEETTAPRSTFARNLGALDGFALLISIVIGSGVFSSPGPIDANVPSPGAGLLVWLVGGILAWTGALTMAELGTAFPGEGGIQPYLSYIYGDVFGYMAAWSWVVATMPATLAILSIVFVESIYSSLGVNEPDPPMTHKLLSLLVLVCVTTLNSISTKTSTRLSSFFVAIKLLTILLLIVAGMVVVFVFVGKGTDLGGHDWHHNNWFSPRDTVLPDGSRFDWTKVTTWESLGFYSTALYGALWAYSGWDKANYVAAELRNPSRQLPLSINTAIPTIILCYVAANAVYYLLLPWGVVSTTDAAAVTAVTHFLGKGVAYFATALICLVIAGSALGNSFVAGRMTVAAANNNWFPRVLGTVGCIGIFRVSKAEEPSEPADQAMDNGESPINALILNTVLSAIYILLGNMRILLTLNGLAEYAFFFLTVLGAIILRFREPDLPRPVKPLILIPILFAVITRAAPIYQSCESATSKVTGNPGVGIFTFTMPTKTSLSYDRESARSADTHNAKAEPMLHSRMTLTSRQKALRDSLGTLEALSYVTPGCRTVSFSSWGRFTALPTEVTPSGQLKASDICNDRGMTPSFDPPHQLHTTIMDFNMFRCTRTLSRCVLQNSHRSIARPRPAALTPARQVRCLHNTRPALLQSRPPKTRDRGPKSDEDTQTDFSALDVLRNTAAPATSIDACTSDGFALNNQMRISGSGILLVGGEAFRWWPWLLEGRKEGTIAEGGTGDDAMTGKLLNAKGQWEVPEGAWGVLELVYPKPDLLIIGTGPSTTPIAPAVRKYLNELGIRLEIQDTRNASAQFNLLATERGVGQEDGFSQSMEHNEIGTMNSSAAFCVRIRFLLPSSLEKQFLIKRDTTLTIFPQGAFHFSITLTRYFISTGLLASNVPQPHRHMLFHRSFHILSTAVALLLQPITRTFQNMFGASIRWGFGPRPETEDEEATMDTTPLLRNRRADCIPAHASNGDGDTGSRASANDLPRDNEASAIRPSPALFDIHSLSLQAKSETLHKRSVLQSFQSSDLYRNRCLTSPGPALSDGSLPNMNFSDAERQPILAILSPVQEDLQRLKALNSASLPPYNPHLRTKSHAQVLKQRLLPIARRIAAQLDAVPEDTRGHLEMQLCRFIAVEYWPLPLDDFTHLSIQRMYRNALLKIRLQGQNASNDNLPPENPSPSEISAENTLALNSLPVVENEGQSIESKVRDLLNRQKQHFDPDIPSNVPQPGQEHQASIKSAEEALKMWGLIDGIPYQVAWRFAERYEELRMALAVNFESRVKYLVKMLSEERPELGRRGILWSAMYLANLEDAGERDRYWKLPNRIRKNVKAAGLQYMSGSSTPSSHERSNVVCPEHRSMVWMLYCEDKTTTASLGPIKCPELLLRIHDLTMAGCKARGILHQYESETHPGKRTIWMKLVAAYSFHDTNYLGQIRLLELPCPKAVAQQPISNVNPTPLSLSVLEAPTALVNITKTKNKKNKKNKNRMRQREYRNAGKTLSTANVSAGNDDEASDEAISEDMQDPVPSMSKDVVTSNAVTIDDDDDFWSEAWKTVPIRKALRSTDQGGRHNVATAKKPKLMRPGNTKAIFVQPTIPKLPAPKPVGAKVEPRGPITQKPEPAKPIPAEKGLAKPTSTKSMFPEPVPDRITPETASEVLVLERKIAEVVSGKPPSTGPMLHPPPAKAVTAKPIYKKPASEAPPLDLVSYPPLVEVVTERTTPEAALKRPMRQRTLAKVVDAKPMPEPPPLDPISSPPLVEVVVAKTTIGALPGVPTPQRTVDEVVTAIAIPEAAHGKSISDLPLAEAANAQITPTTPIRSIDYVLPPEQCGDDQIPSKRDCFDLTYISWPALPITRKAKSLSPEMASDYEQVADLPSVVKELEYIDNIGISSSVSQSYIGMEAKQIGEKQCLLHVDNAGSNSTTIGETRRYRPVQVPCIILPLHLAPDGFSLGRRNSRRLCIPNFLGKPDTCKIAEAPVRPDSVLEALNIPTLVEELRTGEKIERSRDLKTDNGRVPHDAEPHVNLETLEGEESVEHRDYSKMSPLPSPEDSTLLQGPSTLHIDNMAHVKSWLNNKYLAALADLSNAESDAAHWKPQQPAASAPPKPTEPTELQQEKIRRYGGRRSWRNARRGFLNRENMWDKNVFRTSSFSARDWVGGARDIWFRDARDLWVPPSLRPSFLEFLVCTALPSEIGAVLFAGLFGISTLIHIFQMIKGRAWFYTAFVVGAITGYGARYVSAKSPSDMGPYIAQSLFIILPPSLYAATIYMIYGRLVIFVNAEEASIIKPTKVTKIFVCGDVLAFFMQAGGGGMMAQASMSSTGQKVMLLGLFVQLLFFGFFVVISVIFYVRMRSSPARYTIPQYGKYAWPTLYKLLAIAAVVIIGRCIFRVIEFAQGFDGYIATHEVFMYIFDTLPMFAVQALFHFVFVTGLRAALRGTGCTACKKRRIKCDEEKPQCSHCVRHEVPCVYPESVPVRARSSTAHLSPAPYSTPQSAVQIRSPQNDPFASSTPNSGESFAPSFSLKDMALLHHWTMFTSRTIINSPKMDYVFHNIFPEFAYSHAYMMHGLISLTALHIAYLRPDDRRANLHLAAHHHTLALKGFRNAIDFMNPGNAEALFATASLIFMYSFSTFSKLSDSLEQNDLAGRTSRVLGEEWIPMTLGVYTVISPGYEEIKSGPLHLVLQVNSWDEMDPDMQPSPDDARLLRLKEIWQNDENNEIYDKTLHLLRKTFAWVALFQSLDDDAREEWGYNRDWSAPIVIFRSASAMIMLPPQPPQLPSQPWGKYPMIVSSAHGYANDEIGALSLRNEDLDHSFGREEGRGVAGE</sequence>
<dbReference type="GO" id="GO:0015179">
    <property type="term" value="F:L-amino acid transmembrane transporter activity"/>
    <property type="evidence" value="ECO:0007669"/>
    <property type="project" value="TreeGrafter"/>
</dbReference>
<dbReference type="Pfam" id="PF11951">
    <property type="entry name" value="Fungal_trans_2"/>
    <property type="match status" value="1"/>
</dbReference>
<comment type="subcellular location">
    <subcellularLocation>
        <location evidence="2">Membrane</location>
        <topology evidence="2">Multi-pass membrane protein</topology>
    </subcellularLocation>
    <subcellularLocation>
        <location evidence="1">Nucleus</location>
    </subcellularLocation>
</comment>
<feature type="transmembrane region" description="Helical" evidence="8">
    <location>
        <begin position="2227"/>
        <end position="2246"/>
    </location>
</feature>
<evidence type="ECO:0000256" key="8">
    <source>
        <dbReference type="SAM" id="Phobius"/>
    </source>
</evidence>
<protein>
    <submittedName>
        <fullName evidence="10">Solute carrier family 7 protein</fullName>
    </submittedName>
</protein>
<dbReference type="InterPro" id="IPR036864">
    <property type="entry name" value="Zn2-C6_fun-type_DNA-bd_sf"/>
</dbReference>
<dbReference type="PANTHER" id="PTHR11785:SF402">
    <property type="entry name" value="AMINO ACID TRANSPORTER (EUROFUNG)"/>
    <property type="match status" value="1"/>
</dbReference>
<evidence type="ECO:0000256" key="3">
    <source>
        <dbReference type="ARBA" id="ARBA00022692"/>
    </source>
</evidence>
<dbReference type="CDD" id="cd00067">
    <property type="entry name" value="GAL4"/>
    <property type="match status" value="1"/>
</dbReference>
<dbReference type="SMART" id="SM00066">
    <property type="entry name" value="GAL4"/>
    <property type="match status" value="1"/>
</dbReference>
<keyword evidence="5 8" id="KW-0472">Membrane</keyword>
<feature type="region of interest" description="Disordered" evidence="7">
    <location>
        <begin position="978"/>
        <end position="1005"/>
    </location>
</feature>
<feature type="region of interest" description="Disordered" evidence="7">
    <location>
        <begin position="2097"/>
        <end position="2125"/>
    </location>
</feature>
<evidence type="ECO:0000256" key="2">
    <source>
        <dbReference type="ARBA" id="ARBA00004141"/>
    </source>
</evidence>
<feature type="transmembrane region" description="Helical" evidence="8">
    <location>
        <begin position="2378"/>
        <end position="2399"/>
    </location>
</feature>
<feature type="region of interest" description="Disordered" evidence="7">
    <location>
        <begin position="1486"/>
        <end position="1540"/>
    </location>
</feature>
<proteinExistence type="predicted"/>
<feature type="region of interest" description="Disordered" evidence="7">
    <location>
        <begin position="2490"/>
        <end position="2521"/>
    </location>
</feature>
<dbReference type="SUPFAM" id="SSF57701">
    <property type="entry name" value="Zn2/Cys6 DNA-binding domain"/>
    <property type="match status" value="1"/>
</dbReference>
<dbReference type="InterPro" id="IPR001138">
    <property type="entry name" value="Zn2Cys6_DnaBD"/>
</dbReference>
<dbReference type="InterPro" id="IPR007568">
    <property type="entry name" value="RTA1"/>
</dbReference>
<feature type="transmembrane region" description="Helical" evidence="8">
    <location>
        <begin position="161"/>
        <end position="177"/>
    </location>
</feature>
<dbReference type="SUPFAM" id="SSF64076">
    <property type="entry name" value="MTH938-like"/>
    <property type="match status" value="1"/>
</dbReference>
<keyword evidence="4 8" id="KW-1133">Transmembrane helix</keyword>
<comment type="caution">
    <text evidence="10">The sequence shown here is derived from an EMBL/GenBank/DDBJ whole genome shotgun (WGS) entry which is preliminary data.</text>
</comment>
<dbReference type="InterPro" id="IPR007523">
    <property type="entry name" value="NDUFAF3/AAMDC"/>
</dbReference>
<feature type="transmembrane region" description="Helical" evidence="8">
    <location>
        <begin position="290"/>
        <end position="311"/>
    </location>
</feature>
<dbReference type="InterPro" id="IPR025260">
    <property type="entry name" value="CHD1-like_C"/>
</dbReference>
<dbReference type="Pfam" id="PF04430">
    <property type="entry name" value="DUF498"/>
    <property type="match status" value="1"/>
</dbReference>
<evidence type="ECO:0000256" key="6">
    <source>
        <dbReference type="ARBA" id="ARBA00023242"/>
    </source>
</evidence>
<feature type="transmembrane region" description="Helical" evidence="8">
    <location>
        <begin position="71"/>
        <end position="94"/>
    </location>
</feature>
<name>A0A364N277_STELY</name>
<dbReference type="InterPro" id="IPR021858">
    <property type="entry name" value="Fun_TF"/>
</dbReference>
<dbReference type="GO" id="GO:0008270">
    <property type="term" value="F:zinc ion binding"/>
    <property type="evidence" value="ECO:0007669"/>
    <property type="project" value="InterPro"/>
</dbReference>
<dbReference type="Gene3D" id="3.40.1230.10">
    <property type="entry name" value="MTH938-like"/>
    <property type="match status" value="1"/>
</dbReference>
<feature type="compositionally biased region" description="Acidic residues" evidence="7">
    <location>
        <begin position="1519"/>
        <end position="1533"/>
    </location>
</feature>